<evidence type="ECO:0000256" key="4">
    <source>
        <dbReference type="SAM" id="MobiDB-lite"/>
    </source>
</evidence>
<feature type="compositionally biased region" description="Basic and acidic residues" evidence="4">
    <location>
        <begin position="868"/>
        <end position="882"/>
    </location>
</feature>
<feature type="compositionally biased region" description="Low complexity" evidence="4">
    <location>
        <begin position="375"/>
        <end position="392"/>
    </location>
</feature>
<keyword evidence="6" id="KW-1185">Reference proteome</keyword>
<feature type="compositionally biased region" description="Low complexity" evidence="4">
    <location>
        <begin position="1672"/>
        <end position="1685"/>
    </location>
</feature>
<feature type="coiled-coil region" evidence="3">
    <location>
        <begin position="1364"/>
        <end position="1391"/>
    </location>
</feature>
<feature type="region of interest" description="Disordered" evidence="4">
    <location>
        <begin position="977"/>
        <end position="1032"/>
    </location>
</feature>
<dbReference type="KEGG" id="dpte:113792991"/>
<dbReference type="Pfam" id="PF00307">
    <property type="entry name" value="CH"/>
    <property type="match status" value="1"/>
</dbReference>
<feature type="compositionally biased region" description="Basic residues" evidence="4">
    <location>
        <begin position="1236"/>
        <end position="1248"/>
    </location>
</feature>
<dbReference type="SMART" id="SM00382">
    <property type="entry name" value="AAA"/>
    <property type="match status" value="1"/>
</dbReference>
<feature type="compositionally biased region" description="Polar residues" evidence="4">
    <location>
        <begin position="1477"/>
        <end position="1489"/>
    </location>
</feature>
<dbReference type="InterPro" id="IPR057126">
    <property type="entry name" value="NAV1-like_ubiquitin-like"/>
</dbReference>
<dbReference type="GO" id="GO:0022008">
    <property type="term" value="P:neurogenesis"/>
    <property type="evidence" value="ECO:0007669"/>
    <property type="project" value="InterPro"/>
</dbReference>
<dbReference type="Gene3D" id="1.10.418.10">
    <property type="entry name" value="Calponin-like domain"/>
    <property type="match status" value="1"/>
</dbReference>
<dbReference type="InterPro" id="IPR003959">
    <property type="entry name" value="ATPase_AAA_core"/>
</dbReference>
<feature type="compositionally biased region" description="Polar residues" evidence="4">
    <location>
        <begin position="545"/>
        <end position="575"/>
    </location>
</feature>
<feature type="region of interest" description="Disordered" evidence="4">
    <location>
        <begin position="340"/>
        <end position="445"/>
    </location>
</feature>
<keyword evidence="2 3" id="KW-0175">Coiled coil</keyword>
<feature type="region of interest" description="Disordered" evidence="4">
    <location>
        <begin position="1671"/>
        <end position="1706"/>
    </location>
</feature>
<dbReference type="RefSeq" id="XP_027198754.1">
    <property type="nucleotide sequence ID" value="XM_027342953.1"/>
</dbReference>
<feature type="compositionally biased region" description="Low complexity" evidence="4">
    <location>
        <begin position="342"/>
        <end position="363"/>
    </location>
</feature>
<dbReference type="Pfam" id="PF23092">
    <property type="entry name" value="Ubiquitin_6"/>
    <property type="match status" value="1"/>
</dbReference>
<evidence type="ECO:0000313" key="7">
    <source>
        <dbReference type="RefSeq" id="XP_027198754.1"/>
    </source>
</evidence>
<evidence type="ECO:0000256" key="2">
    <source>
        <dbReference type="ARBA" id="ARBA00023054"/>
    </source>
</evidence>
<evidence type="ECO:0000259" key="5">
    <source>
        <dbReference type="PROSITE" id="PS50021"/>
    </source>
</evidence>
<feature type="compositionally biased region" description="Low complexity" evidence="4">
    <location>
        <begin position="459"/>
        <end position="471"/>
    </location>
</feature>
<dbReference type="Pfam" id="PF25408">
    <property type="entry name" value="AAA_lid_NAV1"/>
    <property type="match status" value="1"/>
</dbReference>
<dbReference type="InterPro" id="IPR003593">
    <property type="entry name" value="AAA+_ATPase"/>
</dbReference>
<dbReference type="InParanoid" id="A0A6P6Y318"/>
<proteinExistence type="inferred from homology"/>
<feature type="region of interest" description="Disordered" evidence="4">
    <location>
        <begin position="249"/>
        <end position="299"/>
    </location>
</feature>
<feature type="coiled-coil region" evidence="3">
    <location>
        <begin position="1611"/>
        <end position="1666"/>
    </location>
</feature>
<dbReference type="GO" id="GO:0016887">
    <property type="term" value="F:ATP hydrolysis activity"/>
    <property type="evidence" value="ECO:0007669"/>
    <property type="project" value="InterPro"/>
</dbReference>
<dbReference type="InterPro" id="IPR039041">
    <property type="entry name" value="Nav/unc-53"/>
</dbReference>
<dbReference type="InterPro" id="IPR036872">
    <property type="entry name" value="CH_dom_sf"/>
</dbReference>
<protein>
    <submittedName>
        <fullName evidence="7">Neuron navigator 3-like</fullName>
    </submittedName>
</protein>
<feature type="compositionally biased region" description="Low complexity" evidence="4">
    <location>
        <begin position="898"/>
        <end position="914"/>
    </location>
</feature>
<feature type="compositionally biased region" description="Polar residues" evidence="4">
    <location>
        <begin position="591"/>
        <end position="604"/>
    </location>
</feature>
<feature type="compositionally biased region" description="Low complexity" evidence="4">
    <location>
        <begin position="932"/>
        <end position="952"/>
    </location>
</feature>
<feature type="region of interest" description="Disordered" evidence="4">
    <location>
        <begin position="1326"/>
        <end position="1350"/>
    </location>
</feature>
<evidence type="ECO:0000256" key="1">
    <source>
        <dbReference type="ARBA" id="ARBA00006255"/>
    </source>
</evidence>
<dbReference type="Pfam" id="PF00004">
    <property type="entry name" value="AAA"/>
    <property type="match status" value="1"/>
</dbReference>
<dbReference type="Gene3D" id="3.40.50.300">
    <property type="entry name" value="P-loop containing nucleotide triphosphate hydrolases"/>
    <property type="match status" value="1"/>
</dbReference>
<dbReference type="SUPFAM" id="SSF52540">
    <property type="entry name" value="P-loop containing nucleoside triphosphate hydrolases"/>
    <property type="match status" value="1"/>
</dbReference>
<dbReference type="CTD" id="35277"/>
<feature type="compositionally biased region" description="Polar residues" evidence="4">
    <location>
        <begin position="255"/>
        <end position="274"/>
    </location>
</feature>
<feature type="region of interest" description="Disordered" evidence="4">
    <location>
        <begin position="1224"/>
        <end position="1250"/>
    </location>
</feature>
<feature type="region of interest" description="Disordered" evidence="4">
    <location>
        <begin position="1477"/>
        <end position="1498"/>
    </location>
</feature>
<organism evidence="6 7">
    <name type="scientific">Dermatophagoides pteronyssinus</name>
    <name type="common">European house dust mite</name>
    <dbReference type="NCBI Taxonomy" id="6956"/>
    <lineage>
        <taxon>Eukaryota</taxon>
        <taxon>Metazoa</taxon>
        <taxon>Ecdysozoa</taxon>
        <taxon>Arthropoda</taxon>
        <taxon>Chelicerata</taxon>
        <taxon>Arachnida</taxon>
        <taxon>Acari</taxon>
        <taxon>Acariformes</taxon>
        <taxon>Sarcoptiformes</taxon>
        <taxon>Astigmata</taxon>
        <taxon>Psoroptidia</taxon>
        <taxon>Analgoidea</taxon>
        <taxon>Pyroglyphidae</taxon>
        <taxon>Dermatophagoidinae</taxon>
        <taxon>Dermatophagoides</taxon>
    </lineage>
</organism>
<dbReference type="SMART" id="SM00033">
    <property type="entry name" value="CH"/>
    <property type="match status" value="1"/>
</dbReference>
<comment type="similarity">
    <text evidence="1">Belongs to the Nav/unc-53 family.</text>
</comment>
<feature type="compositionally biased region" description="Polar residues" evidence="4">
    <location>
        <begin position="2181"/>
        <end position="2203"/>
    </location>
</feature>
<accession>A0A6P6Y318</accession>
<feature type="compositionally biased region" description="Polar residues" evidence="4">
    <location>
        <begin position="475"/>
        <end position="505"/>
    </location>
</feature>
<feature type="compositionally biased region" description="Polar residues" evidence="4">
    <location>
        <begin position="393"/>
        <end position="402"/>
    </location>
</feature>
<dbReference type="Proteomes" id="UP000515146">
    <property type="component" value="Unplaced"/>
</dbReference>
<feature type="region of interest" description="Disordered" evidence="4">
    <location>
        <begin position="724"/>
        <end position="766"/>
    </location>
</feature>
<feature type="domain" description="Calponin-homology (CH)" evidence="5">
    <location>
        <begin position="117"/>
        <end position="245"/>
    </location>
</feature>
<gene>
    <name evidence="7" type="primary">LOC113792991</name>
</gene>
<evidence type="ECO:0000313" key="6">
    <source>
        <dbReference type="Proteomes" id="UP000515146"/>
    </source>
</evidence>
<feature type="region of interest" description="Disordered" evidence="4">
    <location>
        <begin position="1586"/>
        <end position="1611"/>
    </location>
</feature>
<dbReference type="FunCoup" id="A0A6P6Y318">
    <property type="interactions" value="274"/>
</dbReference>
<feature type="region of interest" description="Disordered" evidence="4">
    <location>
        <begin position="1518"/>
        <end position="1560"/>
    </location>
</feature>
<name>A0A6P6Y318_DERPT</name>
<dbReference type="InterPro" id="IPR057568">
    <property type="entry name" value="CortBP2_NAV1-like_AAA_lid"/>
</dbReference>
<feature type="region of interest" description="Disordered" evidence="4">
    <location>
        <begin position="898"/>
        <end position="963"/>
    </location>
</feature>
<feature type="region of interest" description="Disordered" evidence="4">
    <location>
        <begin position="664"/>
        <end position="706"/>
    </location>
</feature>
<evidence type="ECO:0000256" key="3">
    <source>
        <dbReference type="SAM" id="Coils"/>
    </source>
</evidence>
<dbReference type="PROSITE" id="PS50021">
    <property type="entry name" value="CH"/>
    <property type="match status" value="1"/>
</dbReference>
<feature type="compositionally biased region" description="Low complexity" evidence="4">
    <location>
        <begin position="403"/>
        <end position="445"/>
    </location>
</feature>
<dbReference type="InterPro" id="IPR027417">
    <property type="entry name" value="P-loop_NTPase"/>
</dbReference>
<feature type="compositionally biased region" description="Polar residues" evidence="4">
    <location>
        <begin position="364"/>
        <end position="374"/>
    </location>
</feature>
<dbReference type="PANTHER" id="PTHR12784:SF28">
    <property type="entry name" value="PROTEIN SICKIE"/>
    <property type="match status" value="1"/>
</dbReference>
<dbReference type="OrthoDB" id="6513628at2759"/>
<feature type="compositionally biased region" description="Polar residues" evidence="4">
    <location>
        <begin position="515"/>
        <end position="537"/>
    </location>
</feature>
<feature type="region of interest" description="Disordered" evidence="4">
    <location>
        <begin position="1067"/>
        <end position="1087"/>
    </location>
</feature>
<dbReference type="GO" id="GO:0005524">
    <property type="term" value="F:ATP binding"/>
    <property type="evidence" value="ECO:0007669"/>
    <property type="project" value="InterPro"/>
</dbReference>
<dbReference type="InterPro" id="IPR001715">
    <property type="entry name" value="CH_dom"/>
</dbReference>
<dbReference type="PANTHER" id="PTHR12784">
    <property type="entry name" value="STEERIN"/>
    <property type="match status" value="1"/>
</dbReference>
<feature type="region of interest" description="Disordered" evidence="4">
    <location>
        <begin position="459"/>
        <end position="606"/>
    </location>
</feature>
<dbReference type="OMA" id="GRSHYEP"/>
<feature type="compositionally biased region" description="Low complexity" evidence="4">
    <location>
        <begin position="977"/>
        <end position="1000"/>
    </location>
</feature>
<feature type="region of interest" description="Disordered" evidence="4">
    <location>
        <begin position="857"/>
        <end position="882"/>
    </location>
</feature>
<feature type="region of interest" description="Disordered" evidence="4">
    <location>
        <begin position="2157"/>
        <end position="2203"/>
    </location>
</feature>
<reference evidence="7" key="1">
    <citation type="submission" date="2025-08" db="UniProtKB">
        <authorList>
            <consortium name="RefSeq"/>
        </authorList>
    </citation>
    <scope>IDENTIFICATION</scope>
    <source>
        <strain evidence="7">Airmid</strain>
    </source>
</reference>
<feature type="region of interest" description="Disordered" evidence="4">
    <location>
        <begin position="23"/>
        <end position="43"/>
    </location>
</feature>
<feature type="compositionally biased region" description="Polar residues" evidence="4">
    <location>
        <begin position="730"/>
        <end position="739"/>
    </location>
</feature>
<feature type="compositionally biased region" description="Low complexity" evidence="4">
    <location>
        <begin position="1011"/>
        <end position="1032"/>
    </location>
</feature>
<feature type="compositionally biased region" description="Polar residues" evidence="4">
    <location>
        <begin position="1593"/>
        <end position="1609"/>
    </location>
</feature>
<feature type="compositionally biased region" description="Low complexity" evidence="4">
    <location>
        <begin position="2165"/>
        <end position="2180"/>
    </location>
</feature>
<sequence>MVAMSQNVCLVQQPTIAVTTTNTVSSSKSPTQSLTTPLSSSSSPINLEFSLSNNPISTTTTIIDYYTKEQWSKFLSSRIILRKQLQIYTDWANHYLKKRYYELDHHQQQNQLLSTEQSSKIPAAASSSSKLCNNWNNRPLITSLINDLHDGVLLIHLVESVTDSTLLTKNVHHTSGEAYNNHQTSTSSITLMPKNVNQMIANIDSCIRFLERLGVNTKGIYAKDIHEGNLKSILTLFFNISRYKQSLKKHQQQQYSSGTGTSPGIKSPNQSLYQNGDPMTLSSCTSGEEDDNTGGFMTDFSISSSTQSLILSSNGKNFGTSTSNMVPPPTSGVMISRLPNQNHINNNFSGSGNHNNNNKINNNTTTSKLIQPTINNNHNHSNNNGTNNNNSNRSIPTTIPGIQQQQNFLNNNNNRKSSSSNAKVTSSSNLQQQSITNNNNSTSNITTISTALPQINRIQQQHQQNRTTTPPSDRFVSSSNTGNVHSRPSRPQSTSSIPQIGNLSSVIKPAIAPTKKSTSVTNSKITTKTNAKSSSDNETVKNIKIKSSNGLNNSVSRLNPSQSELNLRKSTTATTVPGKGSRQPQLRRLPTPSNTSGNTNQQRRPISTIIESSIPSMISMMTTSCPNSITTLTNGITTTMMNPQQQQSTTKPTATVKAMVTPIMSTIDSQNPKNEKQTKCSQKRIIESRSNNSSQSIDHKNDVNGSSLSLKKVSDELDLHSSLKKKSNIAKRQNSLGSTNSVGGSGSASDGDGNISEDLETPPIIPPVMERPLQTISYLKSNSNVSTSNSTTNIQNVAVQPHVNSRTTTPTIMYRKPENQQTHYQRTGRSHYEPLYSNGTMNVPSNIHRLSQGADYYGSDNDDSNDTVDFHSEPESPMKNHLSDSTTLLNLHVIRHPSASSSTIKSSKNQQSNSLTDNTNDGSRNIIRLKHSFSNPNHSKNNNNIMNSTTNNRGFEETSSLSSDTGGGICGAGSCNGSNGSRCSDVSTTTTTTSSCSSSSLDPRVNHLPRSSIKINQNQQKQSNSSLNKSLSNSTTELYKTISPQQPIAMTNNRLMGNSGTLPLNSNDSSMNGGHYAKNNNSQNNRSNIANQNQRFLKNTKLRSQTLANDGSSVIYSDSECQQPHNNQSQSRSTFSLYKLIGTQSSAVNGNKSQQVGNQSINMAASTTNNFCSSSKDGSNYSELIYSNIHSGNNCSRPTTDTDSIDSLNTIGSTSSHASQSIYGVHPSLGLSSHHTQNHNNHHHHHSLSKPGDLICEYESVNRLRETMSASPTSSKLLTNSNIVYSDTNSNGTNSTAHIGRSGSFRLTGTSNHHLPPIPAHLNKIKPQQHLQHDQKHAPPTSEHSASSLSLLSSNSSTIFTTPEEKYIHEIRRLRRELDQANEKIYTLTSQLTANAHMVAAFEQSLSSMTTRLQQLSSTSELKDCELERLRKTIDVLKKQGGSLVGHAKSATIMNPLGINGDKFQRYLSSESVNSISSCGAATDSSVANDKTKKKSKLKLAGSNTSWIRSSFSRAFKKKSSSKTRNSSQHGRDVASDVEMTSGTGQSEPEGDTYSVPSSPLMSIRSRAKSAGINICNERNVSERIIHPRSLSESKASGSDTLVETSTPEEMNDLRKQLREKEMQLTDMRLESLTSAHQLENLKEIVNQMRVEMMNLKQDNDRLQRLVHHKSLASSQSSMTSALGSHGSSTLPSGNGGPVATMDDSNSFKSVDMDLSPLHSSNTTYSNDGSPKLVTLGSGSHILATLTITTKTNWDQLDTLIKKCFKDHLIRVDSSLALGITVDSLACYRVGTEKILRNFYPINQHNKSNAPELLPFGYLVNENHINLQFKTTIDSLAFDTLTPKSVLNEFISMLIENRRLIFSGPSGTGKTYLAHKLAEYMAIKQMDSSSTAIYSRNINGASSAPPTGAITTFNVDHKNAKELRTYLANIAEQCQLEVALTPLPTVIILDNLHHSIDSLEDIFNDLDKISIMKSPYIIGTINQSFHHHQTMPMFQRHNFYWIMLSVNSEAVRGYLNRFLRRKLLETESRLALNQQKIQPEVIKIIEWIPKVYSHLNKFLENYFGENISIGARLFTSCPIDLNGSQAWFTDLWNYSILPFIIENLREHVRQNGGKLKGKLSTAIHSFIDPTDWIVANYPWSSNSEWSDHLNRLRPEDVEDDKQQHQPQSNSINQASIISNSRPHSSNNNLNVTDNQSSSDQFNESVKDIKDPFLQMLLKLKEASEYSSQDVGTNNQNLAEQT</sequence>
<dbReference type="SUPFAM" id="SSF47576">
    <property type="entry name" value="Calponin-homology domain, CH-domain"/>
    <property type="match status" value="1"/>
</dbReference>